<dbReference type="GO" id="GO:0009311">
    <property type="term" value="P:oligosaccharide metabolic process"/>
    <property type="evidence" value="ECO:0007669"/>
    <property type="project" value="TreeGrafter"/>
</dbReference>
<dbReference type="InterPro" id="IPR002241">
    <property type="entry name" value="Glyco_hydro_27"/>
</dbReference>
<keyword evidence="8" id="KW-0458">Lysosome</keyword>
<dbReference type="GO" id="GO:0016020">
    <property type="term" value="C:membrane"/>
    <property type="evidence" value="ECO:0007669"/>
    <property type="project" value="GOC"/>
</dbReference>
<dbReference type="SUPFAM" id="SSF51445">
    <property type="entry name" value="(Trans)glycosidases"/>
    <property type="match status" value="1"/>
</dbReference>
<comment type="similarity">
    <text evidence="2 10">Belongs to the glycosyl hydrolase 27 family.</text>
</comment>
<reference evidence="13" key="1">
    <citation type="submission" date="2019-08" db="EMBL/GenBank/DDBJ databases">
        <title>The genome of the North American firefly Photinus pyralis.</title>
        <authorList>
            <consortium name="Photinus pyralis genome working group"/>
            <person name="Fallon T.R."/>
            <person name="Sander Lower S.E."/>
            <person name="Weng J.-K."/>
        </authorList>
    </citation>
    <scope>NUCLEOTIDE SEQUENCE</scope>
    <source>
        <strain evidence="13">TRF0915ILg1</strain>
        <tissue evidence="13">Whole body</tissue>
    </source>
</reference>
<dbReference type="Pfam" id="PF17450">
    <property type="entry name" value="Melibiase_2_C"/>
    <property type="match status" value="1"/>
</dbReference>
<dbReference type="OrthoDB" id="5795902at2759"/>
<dbReference type="CDD" id="cd14792">
    <property type="entry name" value="GH27"/>
    <property type="match status" value="1"/>
</dbReference>
<evidence type="ECO:0000256" key="2">
    <source>
        <dbReference type="ARBA" id="ARBA00009743"/>
    </source>
</evidence>
<comment type="caution">
    <text evidence="13">The sequence shown here is derived from an EMBL/GenBank/DDBJ whole genome shotgun (WGS) entry which is preliminary data.</text>
</comment>
<dbReference type="Gene3D" id="3.20.20.70">
    <property type="entry name" value="Aldolase class I"/>
    <property type="match status" value="1"/>
</dbReference>
<keyword evidence="14" id="KW-1185">Reference proteome</keyword>
<dbReference type="PRINTS" id="PR00740">
    <property type="entry name" value="GLHYDRLASE27"/>
</dbReference>
<evidence type="ECO:0000256" key="3">
    <source>
        <dbReference type="ARBA" id="ARBA00011738"/>
    </source>
</evidence>
<keyword evidence="9 10" id="KW-0326">Glycosidase</keyword>
<feature type="signal peptide" evidence="11">
    <location>
        <begin position="1"/>
        <end position="21"/>
    </location>
</feature>
<dbReference type="FunFam" id="3.20.20.70:FF:000070">
    <property type="entry name" value="Alpha-galactosidase"/>
    <property type="match status" value="1"/>
</dbReference>
<dbReference type="Gene3D" id="2.60.40.1180">
    <property type="entry name" value="Golgi alpha-mannosidase II"/>
    <property type="match status" value="1"/>
</dbReference>
<feature type="chain" id="PRO_5035426763" description="Alpha-galactosidase" evidence="11">
    <location>
        <begin position="22"/>
        <end position="419"/>
    </location>
</feature>
<evidence type="ECO:0000259" key="12">
    <source>
        <dbReference type="Pfam" id="PF17450"/>
    </source>
</evidence>
<evidence type="ECO:0000256" key="10">
    <source>
        <dbReference type="RuleBase" id="RU361168"/>
    </source>
</evidence>
<dbReference type="SUPFAM" id="SSF51011">
    <property type="entry name" value="Glycosyl hydrolase domain"/>
    <property type="match status" value="1"/>
</dbReference>
<dbReference type="InterPro" id="IPR013780">
    <property type="entry name" value="Glyco_hydro_b"/>
</dbReference>
<dbReference type="InterPro" id="IPR017853">
    <property type="entry name" value="GH"/>
</dbReference>
<dbReference type="GO" id="GO:0005764">
    <property type="term" value="C:lysosome"/>
    <property type="evidence" value="ECO:0007669"/>
    <property type="project" value="UniProtKB-SubCell"/>
</dbReference>
<keyword evidence="4 10" id="KW-0378">Hydrolase</keyword>
<feature type="domain" description="Alpha galactosidase A C-terminal" evidence="12">
    <location>
        <begin position="315"/>
        <end position="408"/>
    </location>
</feature>
<dbReference type="PANTHER" id="PTHR11452">
    <property type="entry name" value="ALPHA-GALACTOSIDASE/ALPHA-N-ACETYLGALACTOSAMINIDASE"/>
    <property type="match status" value="1"/>
</dbReference>
<evidence type="ECO:0000313" key="14">
    <source>
        <dbReference type="Proteomes" id="UP000801492"/>
    </source>
</evidence>
<evidence type="ECO:0000256" key="9">
    <source>
        <dbReference type="ARBA" id="ARBA00023295"/>
    </source>
</evidence>
<keyword evidence="11" id="KW-0732">Signal</keyword>
<dbReference type="InterPro" id="IPR000111">
    <property type="entry name" value="Glyco_hydro_27/36_CS"/>
</dbReference>
<evidence type="ECO:0000313" key="13">
    <source>
        <dbReference type="EMBL" id="KAF2893284.1"/>
    </source>
</evidence>
<accession>A0A8K0CVJ6</accession>
<evidence type="ECO:0000256" key="7">
    <source>
        <dbReference type="ARBA" id="ARBA00023180"/>
    </source>
</evidence>
<comment type="subunit">
    <text evidence="3 10">Homodimer.</text>
</comment>
<evidence type="ECO:0000256" key="5">
    <source>
        <dbReference type="ARBA" id="ARBA00023098"/>
    </source>
</evidence>
<dbReference type="GO" id="GO:0016139">
    <property type="term" value="P:glycoside catabolic process"/>
    <property type="evidence" value="ECO:0007669"/>
    <property type="project" value="TreeGrafter"/>
</dbReference>
<sequence length="419" mass="48302">MRAFVVIVFSITCSLFSPIQALDNGLARTPPMGWMHWQRFRCITNCTLYPDDCISDRLFRKMADLMVSEGYLEAGYEYLIIDDCWLAHERDREGRLQPDADRFPHGIKDLADYIHSKGLKFGLYEDYGTKTCEGYPGSLGYLEIDAQTFANWGVDYVKLDGCNSKLIDMPKGYTDFGKYLNQTGRPIVYSCSMSAYFEFKHIPANYKLLSQICNLWRNWEDIQDSYASLKRIVDWYAWRQYRIAKWAGPGHWNDPDMLIIGNFGLSYEQSKAQMALWAILAAPLLMSTDLRTIRPEYKELLQHKEIISINQDKLGIQGKRLPLFISIRENIEVWTRPISPVENGFYSYAIVFYSKREDGHPYAIKFTLRKIGLKNAKGYVVSDVYDSTSGTKILQIDDEFIIRVKPTGVVFLKAIPVAS</sequence>
<evidence type="ECO:0000256" key="11">
    <source>
        <dbReference type="SAM" id="SignalP"/>
    </source>
</evidence>
<dbReference type="EC" id="3.2.1.-" evidence="10"/>
<dbReference type="Pfam" id="PF16499">
    <property type="entry name" value="Melibiase_2"/>
    <property type="match status" value="1"/>
</dbReference>
<organism evidence="13 14">
    <name type="scientific">Ignelater luminosus</name>
    <name type="common">Cucubano</name>
    <name type="synonym">Pyrophorus luminosus</name>
    <dbReference type="NCBI Taxonomy" id="2038154"/>
    <lineage>
        <taxon>Eukaryota</taxon>
        <taxon>Metazoa</taxon>
        <taxon>Ecdysozoa</taxon>
        <taxon>Arthropoda</taxon>
        <taxon>Hexapoda</taxon>
        <taxon>Insecta</taxon>
        <taxon>Pterygota</taxon>
        <taxon>Neoptera</taxon>
        <taxon>Endopterygota</taxon>
        <taxon>Coleoptera</taxon>
        <taxon>Polyphaga</taxon>
        <taxon>Elateriformia</taxon>
        <taxon>Elateroidea</taxon>
        <taxon>Elateridae</taxon>
        <taxon>Agrypninae</taxon>
        <taxon>Pyrophorini</taxon>
        <taxon>Ignelater</taxon>
    </lineage>
</organism>
<keyword evidence="6 10" id="KW-1015">Disulfide bond</keyword>
<comment type="subcellular location">
    <subcellularLocation>
        <location evidence="1">Lysosome</location>
    </subcellularLocation>
</comment>
<protein>
    <recommendedName>
        <fullName evidence="10">Alpha-galactosidase</fullName>
        <ecNumber evidence="10">3.2.1.-</ecNumber>
    </recommendedName>
</protein>
<dbReference type="GO" id="GO:0004557">
    <property type="term" value="F:alpha-galactosidase activity"/>
    <property type="evidence" value="ECO:0007669"/>
    <property type="project" value="TreeGrafter"/>
</dbReference>
<dbReference type="Proteomes" id="UP000801492">
    <property type="component" value="Unassembled WGS sequence"/>
</dbReference>
<name>A0A8K0CVJ6_IGNLU</name>
<keyword evidence="7" id="KW-0325">Glycoprotein</keyword>
<keyword evidence="5" id="KW-0443">Lipid metabolism</keyword>
<evidence type="ECO:0000256" key="6">
    <source>
        <dbReference type="ARBA" id="ARBA00023157"/>
    </source>
</evidence>
<evidence type="ECO:0000256" key="4">
    <source>
        <dbReference type="ARBA" id="ARBA00022801"/>
    </source>
</evidence>
<evidence type="ECO:0000256" key="1">
    <source>
        <dbReference type="ARBA" id="ARBA00004371"/>
    </source>
</evidence>
<proteinExistence type="inferred from homology"/>
<dbReference type="GO" id="GO:0019377">
    <property type="term" value="P:glycolipid catabolic process"/>
    <property type="evidence" value="ECO:0007669"/>
    <property type="project" value="UniProtKB-ARBA"/>
</dbReference>
<dbReference type="InterPro" id="IPR035373">
    <property type="entry name" value="Melibiase/NAGA_C"/>
</dbReference>
<dbReference type="PANTHER" id="PTHR11452:SF83">
    <property type="entry name" value="ALPHA-GALACTOSIDASE"/>
    <property type="match status" value="1"/>
</dbReference>
<dbReference type="EMBL" id="VTPC01008100">
    <property type="protein sequence ID" value="KAF2893284.1"/>
    <property type="molecule type" value="Genomic_DNA"/>
</dbReference>
<dbReference type="AlphaFoldDB" id="A0A8K0CVJ6"/>
<evidence type="ECO:0000256" key="8">
    <source>
        <dbReference type="ARBA" id="ARBA00023228"/>
    </source>
</evidence>
<dbReference type="InterPro" id="IPR013785">
    <property type="entry name" value="Aldolase_TIM"/>
</dbReference>
<gene>
    <name evidence="13" type="ORF">ILUMI_12893</name>
</gene>
<dbReference type="PROSITE" id="PS00512">
    <property type="entry name" value="ALPHA_GALACTOSIDASE"/>
    <property type="match status" value="1"/>
</dbReference>